<evidence type="ECO:0000313" key="3">
    <source>
        <dbReference type="Proteomes" id="UP000824219"/>
    </source>
</evidence>
<dbReference type="Proteomes" id="UP000824219">
    <property type="component" value="Linkage Group LG07"/>
</dbReference>
<keyword evidence="3" id="KW-1185">Reference proteome</keyword>
<name>A0A9D3P124_9TELE</name>
<comment type="caution">
    <text evidence="2">The sequence shown here is derived from an EMBL/GenBank/DDBJ whole genome shotgun (WGS) entry which is preliminary data.</text>
</comment>
<evidence type="ECO:0000256" key="1">
    <source>
        <dbReference type="SAM" id="MobiDB-lite"/>
    </source>
</evidence>
<reference evidence="2 3" key="1">
    <citation type="submission" date="2021-06" db="EMBL/GenBank/DDBJ databases">
        <title>Chromosome-level genome assembly of the red-tail catfish (Hemibagrus wyckioides).</title>
        <authorList>
            <person name="Shao F."/>
        </authorList>
    </citation>
    <scope>NUCLEOTIDE SEQUENCE [LARGE SCALE GENOMIC DNA]</scope>
    <source>
        <strain evidence="2">EC202008001</strain>
        <tissue evidence="2">Blood</tissue>
    </source>
</reference>
<sequence length="82" mass="8522">MAASTAERAPVRRARAKSDPPHLAEPAITFSFKTASEALVGAGVVMGAPAVCCVSVRMVMYDRHDAGAVWMINTPSASSCVS</sequence>
<gene>
    <name evidence="2" type="ORF">KOW79_006779</name>
</gene>
<proteinExistence type="predicted"/>
<accession>A0A9D3P124</accession>
<organism evidence="2 3">
    <name type="scientific">Hemibagrus wyckioides</name>
    <dbReference type="NCBI Taxonomy" id="337641"/>
    <lineage>
        <taxon>Eukaryota</taxon>
        <taxon>Metazoa</taxon>
        <taxon>Chordata</taxon>
        <taxon>Craniata</taxon>
        <taxon>Vertebrata</taxon>
        <taxon>Euteleostomi</taxon>
        <taxon>Actinopterygii</taxon>
        <taxon>Neopterygii</taxon>
        <taxon>Teleostei</taxon>
        <taxon>Ostariophysi</taxon>
        <taxon>Siluriformes</taxon>
        <taxon>Bagridae</taxon>
        <taxon>Hemibagrus</taxon>
    </lineage>
</organism>
<feature type="region of interest" description="Disordered" evidence="1">
    <location>
        <begin position="1"/>
        <end position="22"/>
    </location>
</feature>
<dbReference type="EMBL" id="JAHKSW010000007">
    <property type="protein sequence ID" value="KAG7330557.1"/>
    <property type="molecule type" value="Genomic_DNA"/>
</dbReference>
<dbReference type="AlphaFoldDB" id="A0A9D3P124"/>
<protein>
    <submittedName>
        <fullName evidence="2">Uncharacterized protein</fullName>
    </submittedName>
</protein>
<evidence type="ECO:0000313" key="2">
    <source>
        <dbReference type="EMBL" id="KAG7330557.1"/>
    </source>
</evidence>